<dbReference type="PANTHER" id="PTHR36513">
    <property type="entry name" value="ABC TRANSMEMBRANE TYPE-1 DOMAIN-CONTAINING PROTEIN"/>
    <property type="match status" value="1"/>
</dbReference>
<keyword evidence="3" id="KW-1185">Reference proteome</keyword>
<dbReference type="Proteomes" id="UP001194696">
    <property type="component" value="Unassembled WGS sequence"/>
</dbReference>
<sequence length="197" mass="21367">TSSGSVASDESDSGVDRLEIQRISSSGSIGSDQSRSMDKARKRRLTQAGLTVDGWRQVLDIDRRSSSAVTASRAGYDALVFVHGCNTALTYGIGPLGQLLALGEFPAYIKPFVFSWPSSITMGYVTAKSVGYSNNLAKNPRQFIIDLKEAGIRQVHILAHIMGARIVLLALRKGYFDGVFEEREVVDPEPSIISNEA</sequence>
<protein>
    <recommendedName>
        <fullName evidence="4">Alpha/beta-hydrolase</fullName>
    </recommendedName>
</protein>
<comment type="caution">
    <text evidence="2">The sequence shown here is derived from an EMBL/GenBank/DDBJ whole genome shotgun (WGS) entry which is preliminary data.</text>
</comment>
<gene>
    <name evidence="2" type="ORF">BGZ96_005905</name>
</gene>
<organism evidence="2 3">
    <name type="scientific">Linnemannia gamsii</name>
    <dbReference type="NCBI Taxonomy" id="64522"/>
    <lineage>
        <taxon>Eukaryota</taxon>
        <taxon>Fungi</taxon>
        <taxon>Fungi incertae sedis</taxon>
        <taxon>Mucoromycota</taxon>
        <taxon>Mortierellomycotina</taxon>
        <taxon>Mortierellomycetes</taxon>
        <taxon>Mortierellales</taxon>
        <taxon>Mortierellaceae</taxon>
        <taxon>Linnemannia</taxon>
    </lineage>
</organism>
<evidence type="ECO:0000313" key="3">
    <source>
        <dbReference type="Proteomes" id="UP001194696"/>
    </source>
</evidence>
<evidence type="ECO:0008006" key="4">
    <source>
        <dbReference type="Google" id="ProtNLM"/>
    </source>
</evidence>
<feature type="region of interest" description="Disordered" evidence="1">
    <location>
        <begin position="1"/>
        <end position="45"/>
    </location>
</feature>
<proteinExistence type="predicted"/>
<dbReference type="InterPro" id="IPR010297">
    <property type="entry name" value="DUF900_hydrolase"/>
</dbReference>
<dbReference type="EMBL" id="JAAAIM010002811">
    <property type="protein sequence ID" value="KAG0271272.1"/>
    <property type="molecule type" value="Genomic_DNA"/>
</dbReference>
<evidence type="ECO:0000256" key="1">
    <source>
        <dbReference type="SAM" id="MobiDB-lite"/>
    </source>
</evidence>
<evidence type="ECO:0000313" key="2">
    <source>
        <dbReference type="EMBL" id="KAG0271272.1"/>
    </source>
</evidence>
<reference evidence="2 3" key="1">
    <citation type="journal article" date="2020" name="Fungal Divers.">
        <title>Resolving the Mortierellaceae phylogeny through synthesis of multi-gene phylogenetics and phylogenomics.</title>
        <authorList>
            <person name="Vandepol N."/>
            <person name="Liber J."/>
            <person name="Desiro A."/>
            <person name="Na H."/>
            <person name="Kennedy M."/>
            <person name="Barry K."/>
            <person name="Grigoriev I.V."/>
            <person name="Miller A.N."/>
            <person name="O'Donnell K."/>
            <person name="Stajich J.E."/>
            <person name="Bonito G."/>
        </authorList>
    </citation>
    <scope>NUCLEOTIDE SEQUENCE [LARGE SCALE GENOMIC DNA]</scope>
    <source>
        <strain evidence="2 3">AD045</strain>
    </source>
</reference>
<dbReference type="PANTHER" id="PTHR36513:SF1">
    <property type="entry name" value="TRANSMEMBRANE PROTEIN"/>
    <property type="match status" value="1"/>
</dbReference>
<accession>A0ABQ7JH18</accession>
<feature type="non-terminal residue" evidence="2">
    <location>
        <position position="1"/>
    </location>
</feature>
<name>A0ABQ7JH18_9FUNG</name>
<feature type="non-terminal residue" evidence="2">
    <location>
        <position position="197"/>
    </location>
</feature>
<feature type="compositionally biased region" description="Low complexity" evidence="1">
    <location>
        <begin position="21"/>
        <end position="34"/>
    </location>
</feature>
<dbReference type="Pfam" id="PF05990">
    <property type="entry name" value="DUF900"/>
    <property type="match status" value="1"/>
</dbReference>